<feature type="region of interest" description="Disordered" evidence="1">
    <location>
        <begin position="245"/>
        <end position="265"/>
    </location>
</feature>
<sequence>MNQAVQPSLTLLVTNVQLLESGLAAQSTWTPVGGTIGSDSFATWRLKDNQGQVRPVHCEILMVDGAFCLKDRCGATYVNGSHMPLGLNKLAKLAHKDEVTIGPYQIRVLRGTVAEDPTYGSLDTMFSSDEIDLLADAPFDENEVQVDEHRIDADPLIALDALQTNDEEEESLIDAPKVERNEESESLVPEDNLVLNELSYTPQADSDFEMSSSISLKRILGFGLWKKSAPKQEEVVANTQVAEPTQPNSAYTHNNDTTINNVSEGSPMDEKVLDLLEEEVAKSINPDHIEQRHTPVERSTSTSGGQHLLTGPMLQGLGVDLSDEHDMKRMHLLSEELGQSLQACVKGLLDLHQQVSEGRFGTLNRNLQPIEDNPLRLGLSYEETVRTMYDSDKSMVHLSAPAAIEESLKNVRDHNDAMQHATSEALTQILAAFSPQVLMRRFQHYRRNTDSQHTSDQAWAWEMYCSYYQELTSNRQRGFEKLFWEIFEQAYDKKIREKQLEL</sequence>
<dbReference type="CDD" id="cd00060">
    <property type="entry name" value="FHA"/>
    <property type="match status" value="1"/>
</dbReference>
<dbReference type="Pfam" id="PF20232">
    <property type="entry name" value="T6SS_FHA_C"/>
    <property type="match status" value="1"/>
</dbReference>
<keyword evidence="4" id="KW-1185">Reference proteome</keyword>
<dbReference type="RefSeq" id="WP_261897253.1">
    <property type="nucleotide sequence ID" value="NZ_AP024896.1"/>
</dbReference>
<dbReference type="InterPro" id="IPR017735">
    <property type="entry name" value="T6SS_FHA"/>
</dbReference>
<reference evidence="3 4" key="1">
    <citation type="submission" date="2023-11" db="EMBL/GenBank/DDBJ databases">
        <title>Plant-associative lifestyle of Vibrio porteresiae and its evolutionary dynamics.</title>
        <authorList>
            <person name="Rameshkumar N."/>
            <person name="Kirti K."/>
        </authorList>
    </citation>
    <scope>NUCLEOTIDE SEQUENCE [LARGE SCALE GENOMIC DNA]</scope>
    <source>
        <strain evidence="3 4">MSSRF30</strain>
    </source>
</reference>
<feature type="region of interest" description="Disordered" evidence="1">
    <location>
        <begin position="287"/>
        <end position="310"/>
    </location>
</feature>
<feature type="compositionally biased region" description="Polar residues" evidence="1">
    <location>
        <begin position="245"/>
        <end position="264"/>
    </location>
</feature>
<dbReference type="SUPFAM" id="SSF49879">
    <property type="entry name" value="SMAD/FHA domain"/>
    <property type="match status" value="1"/>
</dbReference>
<protein>
    <submittedName>
        <fullName evidence="3">Type VI secretion system-associated FHA domain protein TagH</fullName>
    </submittedName>
</protein>
<dbReference type="InterPro" id="IPR046883">
    <property type="entry name" value="T6SS_FHA_C"/>
</dbReference>
<feature type="domain" description="Type VI secretion system FHA" evidence="2">
    <location>
        <begin position="315"/>
        <end position="493"/>
    </location>
</feature>
<dbReference type="Gene3D" id="2.60.200.20">
    <property type="match status" value="1"/>
</dbReference>
<dbReference type="Proteomes" id="UP001304071">
    <property type="component" value="Chromosome 2"/>
</dbReference>
<organism evidence="3 4">
    <name type="scientific">Vibrio porteresiae DSM 19223</name>
    <dbReference type="NCBI Taxonomy" id="1123496"/>
    <lineage>
        <taxon>Bacteria</taxon>
        <taxon>Pseudomonadati</taxon>
        <taxon>Pseudomonadota</taxon>
        <taxon>Gammaproteobacteria</taxon>
        <taxon>Vibrionales</taxon>
        <taxon>Vibrionaceae</taxon>
        <taxon>Vibrio</taxon>
    </lineage>
</organism>
<dbReference type="EMBL" id="CP138204">
    <property type="protein sequence ID" value="WPC76859.1"/>
    <property type="molecule type" value="Genomic_DNA"/>
</dbReference>
<name>A0ABZ0QK27_9VIBR</name>
<accession>A0ABZ0QK27</accession>
<feature type="compositionally biased region" description="Basic and acidic residues" evidence="1">
    <location>
        <begin position="287"/>
        <end position="296"/>
    </location>
</feature>
<evidence type="ECO:0000256" key="1">
    <source>
        <dbReference type="SAM" id="MobiDB-lite"/>
    </source>
</evidence>
<evidence type="ECO:0000259" key="2">
    <source>
        <dbReference type="Pfam" id="PF20232"/>
    </source>
</evidence>
<dbReference type="NCBIfam" id="TIGR03354">
    <property type="entry name" value="VI_FHA"/>
    <property type="match status" value="1"/>
</dbReference>
<evidence type="ECO:0000313" key="3">
    <source>
        <dbReference type="EMBL" id="WPC76859.1"/>
    </source>
</evidence>
<proteinExistence type="predicted"/>
<gene>
    <name evidence="3" type="primary">tagH</name>
    <name evidence="3" type="ORF">R8Z52_20235</name>
</gene>
<dbReference type="InterPro" id="IPR008984">
    <property type="entry name" value="SMAD_FHA_dom_sf"/>
</dbReference>
<evidence type="ECO:0000313" key="4">
    <source>
        <dbReference type="Proteomes" id="UP001304071"/>
    </source>
</evidence>